<keyword evidence="2" id="KW-1185">Reference proteome</keyword>
<evidence type="ECO:0000313" key="2">
    <source>
        <dbReference type="Proteomes" id="UP001152300"/>
    </source>
</evidence>
<proteinExistence type="predicted"/>
<dbReference type="AlphaFoldDB" id="A0A9X0AV26"/>
<dbReference type="InterPro" id="IPR011008">
    <property type="entry name" value="Dimeric_a/b-barrel"/>
</dbReference>
<dbReference type="Proteomes" id="UP001152300">
    <property type="component" value="Unassembled WGS sequence"/>
</dbReference>
<dbReference type="SUPFAM" id="SSF54909">
    <property type="entry name" value="Dimeric alpha+beta barrel"/>
    <property type="match status" value="1"/>
</dbReference>
<accession>A0A9X0AV26</accession>
<name>A0A9X0AV26_9HELO</name>
<comment type="caution">
    <text evidence="1">The sequence shown here is derived from an EMBL/GenBank/DDBJ whole genome shotgun (WGS) entry which is preliminary data.</text>
</comment>
<gene>
    <name evidence="1" type="ORF">OCU04_003313</name>
</gene>
<dbReference type="OrthoDB" id="4425169at2759"/>
<evidence type="ECO:0000313" key="1">
    <source>
        <dbReference type="EMBL" id="KAJ8067708.1"/>
    </source>
</evidence>
<organism evidence="1 2">
    <name type="scientific">Sclerotinia nivalis</name>
    <dbReference type="NCBI Taxonomy" id="352851"/>
    <lineage>
        <taxon>Eukaryota</taxon>
        <taxon>Fungi</taxon>
        <taxon>Dikarya</taxon>
        <taxon>Ascomycota</taxon>
        <taxon>Pezizomycotina</taxon>
        <taxon>Leotiomycetes</taxon>
        <taxon>Helotiales</taxon>
        <taxon>Sclerotiniaceae</taxon>
        <taxon>Sclerotinia</taxon>
    </lineage>
</organism>
<protein>
    <submittedName>
        <fullName evidence="1">Uncharacterized protein</fullName>
    </submittedName>
</protein>
<dbReference type="EMBL" id="JAPEIS010000003">
    <property type="protein sequence ID" value="KAJ8067708.1"/>
    <property type="molecule type" value="Genomic_DNA"/>
</dbReference>
<sequence length="238" mass="26815">MDFESTLLFFLFQSTRKIHILRIQIYKSIIKMPFTELVIPPLIQSDEARDASTNTVFPTLASILTSVPGFILSASGHIITENNVTVPESNFHPVLGIEWKDPKYFHEFVQSKEFQAFLPAIKPYLSGPPDPELYETDTSPRDILASPIIDVFRINIRDDPTKETAAKTAWEEWVKALGDANFLSGVSVNLPERLFIGMIGWSGVQERERSLEKTAHLKEVLEKSNDVQSLVVQLSTAP</sequence>
<reference evidence="1" key="1">
    <citation type="submission" date="2022-11" db="EMBL/GenBank/DDBJ databases">
        <title>Genome Resource of Sclerotinia nivalis Strain SnTB1, a Plant Pathogen Isolated from American Ginseng.</title>
        <authorList>
            <person name="Fan S."/>
        </authorList>
    </citation>
    <scope>NUCLEOTIDE SEQUENCE</scope>
    <source>
        <strain evidence="1">SnTB1</strain>
    </source>
</reference>